<gene>
    <name evidence="1" type="ORF">S01H1_12194</name>
</gene>
<proteinExistence type="predicted"/>
<feature type="non-terminal residue" evidence="1">
    <location>
        <position position="218"/>
    </location>
</feature>
<accession>X0TBG0</accession>
<protein>
    <recommendedName>
        <fullName evidence="2">Polysaccharide pyruvyl transferase domain-containing protein</fullName>
    </recommendedName>
</protein>
<organism evidence="1">
    <name type="scientific">marine sediment metagenome</name>
    <dbReference type="NCBI Taxonomy" id="412755"/>
    <lineage>
        <taxon>unclassified sequences</taxon>
        <taxon>metagenomes</taxon>
        <taxon>ecological metagenomes</taxon>
    </lineage>
</organism>
<dbReference type="AlphaFoldDB" id="X0TBG0"/>
<evidence type="ECO:0008006" key="2">
    <source>
        <dbReference type="Google" id="ProtNLM"/>
    </source>
</evidence>
<reference evidence="1" key="1">
    <citation type="journal article" date="2014" name="Front. Microbiol.">
        <title>High frequency of phylogenetically diverse reductive dehalogenase-homologous genes in deep subseafloor sedimentary metagenomes.</title>
        <authorList>
            <person name="Kawai M."/>
            <person name="Futagami T."/>
            <person name="Toyoda A."/>
            <person name="Takaki Y."/>
            <person name="Nishi S."/>
            <person name="Hori S."/>
            <person name="Arai W."/>
            <person name="Tsubouchi T."/>
            <person name="Morono Y."/>
            <person name="Uchiyama I."/>
            <person name="Ito T."/>
            <person name="Fujiyama A."/>
            <person name="Inagaki F."/>
            <person name="Takami H."/>
        </authorList>
    </citation>
    <scope>NUCLEOTIDE SEQUENCE</scope>
    <source>
        <strain evidence="1">Expedition CK06-06</strain>
    </source>
</reference>
<name>X0TBG0_9ZZZZ</name>
<comment type="caution">
    <text evidence="1">The sequence shown here is derived from an EMBL/GenBank/DDBJ whole genome shotgun (WGS) entry which is preliminary data.</text>
</comment>
<dbReference type="EMBL" id="BARS01006241">
    <property type="protein sequence ID" value="GAF84656.1"/>
    <property type="molecule type" value="Genomic_DNA"/>
</dbReference>
<sequence>MKICILNNTEDYHFGSKMVIKTLREQLELRGCELNGSIPRRESWKQHREDLDKADLLVVNGEGTLHHGRKQELFEVADYYPTALINATIDEYILPDEAKQFEYVAMRESLSAEYWEDQFGWLPRVVPDLSLMQDVPRFEPIIDVGLFDSVVNKDWDNGWKSPHGGRFVEKAQKYRRWVTGRFHGACLAIILGKAFSAYRSNTRKIEGLMMDAGLAADY</sequence>
<evidence type="ECO:0000313" key="1">
    <source>
        <dbReference type="EMBL" id="GAF84656.1"/>
    </source>
</evidence>